<reference evidence="3 4" key="1">
    <citation type="submission" date="2024-06" db="EMBL/GenBank/DDBJ databases">
        <title>A chromosome-level genome assembly of beet webworm, Loxostege sticticalis.</title>
        <authorList>
            <person name="Zhang Y."/>
        </authorList>
    </citation>
    <scope>NUCLEOTIDE SEQUENCE [LARGE SCALE GENOMIC DNA]</scope>
    <source>
        <strain evidence="3">AQ026</strain>
        <tissue evidence="3">Whole body</tissue>
    </source>
</reference>
<feature type="region of interest" description="Disordered" evidence="1">
    <location>
        <begin position="107"/>
        <end position="148"/>
    </location>
</feature>
<name>A0ABR3HKU8_LOXSC</name>
<dbReference type="EMBL" id="JBEUOH010000017">
    <property type="protein sequence ID" value="KAL0871036.1"/>
    <property type="molecule type" value="Genomic_DNA"/>
</dbReference>
<evidence type="ECO:0000313" key="4">
    <source>
        <dbReference type="Proteomes" id="UP001549920"/>
    </source>
</evidence>
<gene>
    <name evidence="3" type="ORF">ABMA27_004845</name>
</gene>
<dbReference type="PANTHER" id="PTHR21505:SF12">
    <property type="entry name" value="MADF DOMAIN-CONTAINING PROTEIN-RELATED"/>
    <property type="match status" value="1"/>
</dbReference>
<evidence type="ECO:0000259" key="2">
    <source>
        <dbReference type="PROSITE" id="PS51029"/>
    </source>
</evidence>
<evidence type="ECO:0000313" key="3">
    <source>
        <dbReference type="EMBL" id="KAL0871036.1"/>
    </source>
</evidence>
<accession>A0ABR3HKU8</accession>
<protein>
    <recommendedName>
        <fullName evidence="2">MADF domain-containing protein</fullName>
    </recommendedName>
</protein>
<dbReference type="PROSITE" id="PS51029">
    <property type="entry name" value="MADF"/>
    <property type="match status" value="1"/>
</dbReference>
<feature type="compositionally biased region" description="Polar residues" evidence="1">
    <location>
        <begin position="109"/>
        <end position="122"/>
    </location>
</feature>
<dbReference type="PANTHER" id="PTHR21505">
    <property type="entry name" value="MADF DOMAIN-CONTAINING PROTEIN-RELATED"/>
    <property type="match status" value="1"/>
</dbReference>
<dbReference type="InterPro" id="IPR006578">
    <property type="entry name" value="MADF-dom"/>
</dbReference>
<evidence type="ECO:0000256" key="1">
    <source>
        <dbReference type="SAM" id="MobiDB-lite"/>
    </source>
</evidence>
<dbReference type="Proteomes" id="UP001549920">
    <property type="component" value="Unassembled WGS sequence"/>
</dbReference>
<dbReference type="SMART" id="SM00595">
    <property type="entry name" value="MADF"/>
    <property type="match status" value="1"/>
</dbReference>
<sequence length="240" mass="27820">MGNHRWGADQNIQFINEYQRHECLWDPKHPQYKNKHVREAAYKTMMQATEMESMVDVVSKIRILRNTYNNEILKAKKSMEMADKLYVSKIPWLSHLDFIKNIESDRTENSATDNTLQTSTAESKIKKCTIRPKPASAPTAKNKRKLGDPLIRDDGVLEKVSSPKANARSNDEFDLFGQTIAEQLRQLPLGIALETEEMLLATVRKQRMRVADDEARRKNKVQEEIVCKDEIVDDKEDWET</sequence>
<keyword evidence="4" id="KW-1185">Reference proteome</keyword>
<dbReference type="Pfam" id="PF10545">
    <property type="entry name" value="MADF_DNA_bdg"/>
    <property type="match status" value="1"/>
</dbReference>
<comment type="caution">
    <text evidence="3">The sequence shown here is derived from an EMBL/GenBank/DDBJ whole genome shotgun (WGS) entry which is preliminary data.</text>
</comment>
<organism evidence="3 4">
    <name type="scientific">Loxostege sticticalis</name>
    <name type="common">Beet webworm moth</name>
    <dbReference type="NCBI Taxonomy" id="481309"/>
    <lineage>
        <taxon>Eukaryota</taxon>
        <taxon>Metazoa</taxon>
        <taxon>Ecdysozoa</taxon>
        <taxon>Arthropoda</taxon>
        <taxon>Hexapoda</taxon>
        <taxon>Insecta</taxon>
        <taxon>Pterygota</taxon>
        <taxon>Neoptera</taxon>
        <taxon>Endopterygota</taxon>
        <taxon>Lepidoptera</taxon>
        <taxon>Glossata</taxon>
        <taxon>Ditrysia</taxon>
        <taxon>Pyraloidea</taxon>
        <taxon>Crambidae</taxon>
        <taxon>Pyraustinae</taxon>
        <taxon>Loxostege</taxon>
    </lineage>
</organism>
<feature type="domain" description="MADF" evidence="2">
    <location>
        <begin position="13"/>
        <end position="104"/>
    </location>
</feature>
<proteinExistence type="predicted"/>